<dbReference type="Gramene" id="TVU03301">
    <property type="protein sequence ID" value="TVU03301"/>
    <property type="gene ID" value="EJB05_51173"/>
</dbReference>
<proteinExistence type="predicted"/>
<accession>A0A5J9SWG0</accession>
<evidence type="ECO:0008006" key="5">
    <source>
        <dbReference type="Google" id="ProtNLM"/>
    </source>
</evidence>
<gene>
    <name evidence="3" type="ORF">EJB05_51173</name>
</gene>
<sequence length="84" mass="8714">MVFLVVVGVMPFDFAVGFPSGVRGPPPSSSFVLVVLDSLEAAPHTTLPSWSAIHATSSGRRGSFPTKVSSTSKLEAPKISGDVN</sequence>
<protein>
    <recommendedName>
        <fullName evidence="5">Secreted protein</fullName>
    </recommendedName>
</protein>
<feature type="region of interest" description="Disordered" evidence="1">
    <location>
        <begin position="56"/>
        <end position="84"/>
    </location>
</feature>
<reference evidence="3 4" key="1">
    <citation type="journal article" date="2019" name="Sci. Rep.">
        <title>A high-quality genome of Eragrostis curvula grass provides insights into Poaceae evolution and supports new strategies to enhance forage quality.</title>
        <authorList>
            <person name="Carballo J."/>
            <person name="Santos B.A.C.M."/>
            <person name="Zappacosta D."/>
            <person name="Garbus I."/>
            <person name="Selva J.P."/>
            <person name="Gallo C.A."/>
            <person name="Diaz A."/>
            <person name="Albertini E."/>
            <person name="Caccamo M."/>
            <person name="Echenique V."/>
        </authorList>
    </citation>
    <scope>NUCLEOTIDE SEQUENCE [LARGE SCALE GENOMIC DNA]</scope>
    <source>
        <strain evidence="4">cv. Victoria</strain>
        <tissue evidence="3">Leaf</tissue>
    </source>
</reference>
<organism evidence="3 4">
    <name type="scientific">Eragrostis curvula</name>
    <name type="common">weeping love grass</name>
    <dbReference type="NCBI Taxonomy" id="38414"/>
    <lineage>
        <taxon>Eukaryota</taxon>
        <taxon>Viridiplantae</taxon>
        <taxon>Streptophyta</taxon>
        <taxon>Embryophyta</taxon>
        <taxon>Tracheophyta</taxon>
        <taxon>Spermatophyta</taxon>
        <taxon>Magnoliopsida</taxon>
        <taxon>Liliopsida</taxon>
        <taxon>Poales</taxon>
        <taxon>Poaceae</taxon>
        <taxon>PACMAD clade</taxon>
        <taxon>Chloridoideae</taxon>
        <taxon>Eragrostideae</taxon>
        <taxon>Eragrostidinae</taxon>
        <taxon>Eragrostis</taxon>
    </lineage>
</organism>
<evidence type="ECO:0000256" key="2">
    <source>
        <dbReference type="SAM" id="SignalP"/>
    </source>
</evidence>
<comment type="caution">
    <text evidence="3">The sequence shown here is derived from an EMBL/GenBank/DDBJ whole genome shotgun (WGS) entry which is preliminary data.</text>
</comment>
<evidence type="ECO:0000313" key="4">
    <source>
        <dbReference type="Proteomes" id="UP000324897"/>
    </source>
</evidence>
<feature type="chain" id="PRO_5023851788" description="Secreted protein" evidence="2">
    <location>
        <begin position="18"/>
        <end position="84"/>
    </location>
</feature>
<evidence type="ECO:0000256" key="1">
    <source>
        <dbReference type="SAM" id="MobiDB-lite"/>
    </source>
</evidence>
<feature type="signal peptide" evidence="2">
    <location>
        <begin position="1"/>
        <end position="17"/>
    </location>
</feature>
<evidence type="ECO:0000313" key="3">
    <source>
        <dbReference type="EMBL" id="TVU03301.1"/>
    </source>
</evidence>
<dbReference type="AlphaFoldDB" id="A0A5J9SWG0"/>
<name>A0A5J9SWG0_9POAL</name>
<feature type="compositionally biased region" description="Polar residues" evidence="1">
    <location>
        <begin position="56"/>
        <end position="73"/>
    </location>
</feature>
<keyword evidence="2" id="KW-0732">Signal</keyword>
<dbReference type="Proteomes" id="UP000324897">
    <property type="component" value="Unassembled WGS sequence"/>
</dbReference>
<keyword evidence="4" id="KW-1185">Reference proteome</keyword>
<dbReference type="EMBL" id="RWGY01000197">
    <property type="protein sequence ID" value="TVU03301.1"/>
    <property type="molecule type" value="Genomic_DNA"/>
</dbReference>